<dbReference type="InterPro" id="IPR051685">
    <property type="entry name" value="Ycf3/AcsC/BcsC/TPR_MFPF"/>
</dbReference>
<dbReference type="OrthoDB" id="9811837at2"/>
<dbReference type="HOGENOM" id="CLU_1370592_0_0_10"/>
<dbReference type="AlphaFoldDB" id="I6YZL2"/>
<protein>
    <submittedName>
        <fullName evidence="5">Uncharacterized protein</fullName>
    </submittedName>
</protein>
<dbReference type="PANTHER" id="PTHR44943:SF8">
    <property type="entry name" value="TPR REPEAT-CONTAINING PROTEIN MJ0263"/>
    <property type="match status" value="1"/>
</dbReference>
<dbReference type="EMBL" id="CP003557">
    <property type="protein sequence ID" value="AFN76002.1"/>
    <property type="molecule type" value="Genomic_DNA"/>
</dbReference>
<feature type="transmembrane region" description="Helical" evidence="4">
    <location>
        <begin position="7"/>
        <end position="25"/>
    </location>
</feature>
<reference evidence="5 6" key="1">
    <citation type="journal article" date="2013" name="PLoS ONE">
        <title>Genomic analysis of Melioribacter roseus, facultatively anaerobic organotrophic bacterium representing a novel deep lineage within Bacteriodetes/Chlorobi group.</title>
        <authorList>
            <person name="Kadnikov V.V."/>
            <person name="Mardanov A.V."/>
            <person name="Podosokorskaya O.A."/>
            <person name="Gavrilov S.N."/>
            <person name="Kublanov I.V."/>
            <person name="Beletsky A.V."/>
            <person name="Bonch-Osmolovskaya E.A."/>
            <person name="Ravin N.V."/>
        </authorList>
    </citation>
    <scope>NUCLEOTIDE SEQUENCE [LARGE SCALE GENOMIC DNA]</scope>
    <source>
        <strain evidence="6">JCM 17771 / P3M-2</strain>
    </source>
</reference>
<keyword evidence="4" id="KW-0812">Transmembrane</keyword>
<keyword evidence="1" id="KW-0677">Repeat</keyword>
<dbReference type="SUPFAM" id="SSF48452">
    <property type="entry name" value="TPR-like"/>
    <property type="match status" value="1"/>
</dbReference>
<gene>
    <name evidence="5" type="ordered locus">MROS_2772</name>
</gene>
<dbReference type="Gene3D" id="1.25.40.10">
    <property type="entry name" value="Tetratricopeptide repeat domain"/>
    <property type="match status" value="1"/>
</dbReference>
<organism evidence="5 6">
    <name type="scientific">Melioribacter roseus (strain DSM 23840 / JCM 17771 / VKM B-2668 / P3M-2)</name>
    <dbReference type="NCBI Taxonomy" id="1191523"/>
    <lineage>
        <taxon>Bacteria</taxon>
        <taxon>Pseudomonadati</taxon>
        <taxon>Ignavibacteriota</taxon>
        <taxon>Ignavibacteria</taxon>
        <taxon>Ignavibacteriales</taxon>
        <taxon>Melioribacteraceae</taxon>
        <taxon>Melioribacter</taxon>
    </lineage>
</organism>
<evidence type="ECO:0000313" key="6">
    <source>
        <dbReference type="Proteomes" id="UP000009011"/>
    </source>
</evidence>
<dbReference type="eggNOG" id="COG0457">
    <property type="taxonomic scope" value="Bacteria"/>
</dbReference>
<dbReference type="STRING" id="1191523.MROS_2772"/>
<sequence>MKFKSVYIYLLLFTAFIVTVIFLSVNTDTTNPHPNMPNDEIHKGMSQKKREMPSGSNVMEQAIQKLNALKKAYEENPNDTLRIREYADMLTMAHKPEEALKLYEKLHSIDPKRIDAMLQLTFIHFNLGELDKAEVYTGKILKLDENYPLGLYNMGVIQQVKGNEKEARRYWEKLIEKHPNSRAAQNAKEILESLKTANR</sequence>
<keyword evidence="6" id="KW-1185">Reference proteome</keyword>
<name>I6YZL2_MELRP</name>
<dbReference type="KEGG" id="mro:MROS_2772"/>
<proteinExistence type="predicted"/>
<evidence type="ECO:0000256" key="1">
    <source>
        <dbReference type="ARBA" id="ARBA00022737"/>
    </source>
</evidence>
<evidence type="ECO:0000313" key="5">
    <source>
        <dbReference type="EMBL" id="AFN76002.1"/>
    </source>
</evidence>
<accession>I6YZL2</accession>
<feature type="compositionally biased region" description="Basic and acidic residues" evidence="3">
    <location>
        <begin position="39"/>
        <end position="52"/>
    </location>
</feature>
<keyword evidence="4" id="KW-0472">Membrane</keyword>
<dbReference type="InterPro" id="IPR011990">
    <property type="entry name" value="TPR-like_helical_dom_sf"/>
</dbReference>
<dbReference type="Pfam" id="PF14559">
    <property type="entry name" value="TPR_19"/>
    <property type="match status" value="1"/>
</dbReference>
<evidence type="ECO:0000256" key="3">
    <source>
        <dbReference type="SAM" id="MobiDB-lite"/>
    </source>
</evidence>
<evidence type="ECO:0000256" key="2">
    <source>
        <dbReference type="ARBA" id="ARBA00022803"/>
    </source>
</evidence>
<dbReference type="Pfam" id="PF13174">
    <property type="entry name" value="TPR_6"/>
    <property type="match status" value="1"/>
</dbReference>
<feature type="region of interest" description="Disordered" evidence="3">
    <location>
        <begin position="29"/>
        <end position="54"/>
    </location>
</feature>
<evidence type="ECO:0000256" key="4">
    <source>
        <dbReference type="SAM" id="Phobius"/>
    </source>
</evidence>
<keyword evidence="4" id="KW-1133">Transmembrane helix</keyword>
<dbReference type="PANTHER" id="PTHR44943">
    <property type="entry name" value="CELLULOSE SYNTHASE OPERON PROTEIN C"/>
    <property type="match status" value="1"/>
</dbReference>
<dbReference type="Proteomes" id="UP000009011">
    <property type="component" value="Chromosome"/>
</dbReference>
<keyword evidence="2" id="KW-0802">TPR repeat</keyword>
<dbReference type="InterPro" id="IPR019734">
    <property type="entry name" value="TPR_rpt"/>
</dbReference>
<dbReference type="SMART" id="SM00028">
    <property type="entry name" value="TPR"/>
    <property type="match status" value="2"/>
</dbReference>
<dbReference type="RefSeq" id="WP_014857432.1">
    <property type="nucleotide sequence ID" value="NC_018178.1"/>
</dbReference>